<dbReference type="STRING" id="33007.HMPREF3198_01374"/>
<dbReference type="InterPro" id="IPR002550">
    <property type="entry name" value="CNNM"/>
</dbReference>
<evidence type="ECO:0000256" key="1">
    <source>
        <dbReference type="ARBA" id="ARBA00004651"/>
    </source>
</evidence>
<dbReference type="PANTHER" id="PTHR43099:SF5">
    <property type="entry name" value="HLYC_CORC FAMILY TRANSPORTER"/>
    <property type="match status" value="1"/>
</dbReference>
<dbReference type="InterPro" id="IPR000644">
    <property type="entry name" value="CBS_dom"/>
</dbReference>
<dbReference type="Pfam" id="PF00571">
    <property type="entry name" value="CBS"/>
    <property type="match status" value="2"/>
</dbReference>
<accession>A0A2I1IP09</accession>
<evidence type="ECO:0000259" key="11">
    <source>
        <dbReference type="PROSITE" id="PS51846"/>
    </source>
</evidence>
<evidence type="ECO:0000256" key="9">
    <source>
        <dbReference type="SAM" id="Phobius"/>
    </source>
</evidence>
<feature type="transmembrane region" description="Helical" evidence="9">
    <location>
        <begin position="6"/>
        <end position="27"/>
    </location>
</feature>
<dbReference type="SMART" id="SM00116">
    <property type="entry name" value="CBS"/>
    <property type="match status" value="2"/>
</dbReference>
<evidence type="ECO:0000259" key="10">
    <source>
        <dbReference type="PROSITE" id="PS51371"/>
    </source>
</evidence>
<evidence type="ECO:0000256" key="7">
    <source>
        <dbReference type="PROSITE-ProRule" id="PRU00703"/>
    </source>
</evidence>
<sequence length="345" mass="37169">MSIGTGMVIAAILLLVNAFFVGAEFAVTSSRKSQIDPLVEEGRAGAKAAQWALEHVSLMLAVCQLGVTLASTALGAVAEPAIARAVHPLLSRFGFAAATSHLVAVVVALLVVLYLHVVVGEMIPKNLSVSAPAKMVLIMAPVLVKLARLVRPIVEGMDHFANWVIKLCGVEPKHEVAATFTAEEVATIVELSEAEGKLHDDLGLLSGTLEFSEELVGSVMVPPQRLVTLPVDVTPAAFEKVVSQTGFSRFPLVNEQGEYVGYLHLKDVLNADSRPERERPIPSWWVRALPTASPQDEVEDALRIMQRTGVHLAKVADHGQIVGVIFLEDILEELVGEVRDVIQRQ</sequence>
<comment type="subcellular location">
    <subcellularLocation>
        <location evidence="1">Cell membrane</location>
        <topology evidence="1">Multi-pass membrane protein</topology>
    </subcellularLocation>
</comment>
<keyword evidence="13" id="KW-1185">Reference proteome</keyword>
<feature type="domain" description="CNNM transmembrane" evidence="11">
    <location>
        <begin position="1"/>
        <end position="202"/>
    </location>
</feature>
<evidence type="ECO:0000256" key="4">
    <source>
        <dbReference type="ARBA" id="ARBA00022737"/>
    </source>
</evidence>
<keyword evidence="2" id="KW-1003">Cell membrane</keyword>
<dbReference type="InterPro" id="IPR044751">
    <property type="entry name" value="Ion_transp-like_CBS"/>
</dbReference>
<dbReference type="GeneID" id="35867579"/>
<keyword evidence="3 8" id="KW-0812">Transmembrane</keyword>
<dbReference type="EMBL" id="PKKO01000002">
    <property type="protein sequence ID" value="PKY72856.1"/>
    <property type="molecule type" value="Genomic_DNA"/>
</dbReference>
<feature type="domain" description="CBS" evidence="10">
    <location>
        <begin position="220"/>
        <end position="278"/>
    </location>
</feature>
<dbReference type="AlphaFoldDB" id="A0A2I1IP09"/>
<dbReference type="PROSITE" id="PS51371">
    <property type="entry name" value="CBS"/>
    <property type="match status" value="2"/>
</dbReference>
<dbReference type="Pfam" id="PF01595">
    <property type="entry name" value="CNNM"/>
    <property type="match status" value="1"/>
</dbReference>
<evidence type="ECO:0000256" key="8">
    <source>
        <dbReference type="PROSITE-ProRule" id="PRU01193"/>
    </source>
</evidence>
<gene>
    <name evidence="12" type="ORF">CYJ19_04245</name>
</gene>
<evidence type="ECO:0000256" key="6">
    <source>
        <dbReference type="ARBA" id="ARBA00023136"/>
    </source>
</evidence>
<feature type="transmembrane region" description="Helical" evidence="9">
    <location>
        <begin position="93"/>
        <end position="117"/>
    </location>
</feature>
<reference evidence="12 13" key="1">
    <citation type="submission" date="2017-12" db="EMBL/GenBank/DDBJ databases">
        <title>Phylogenetic diversity of female urinary microbiome.</title>
        <authorList>
            <person name="Thomas-White K."/>
            <person name="Wolfe A.J."/>
        </authorList>
    </citation>
    <scope>NUCLEOTIDE SEQUENCE [LARGE SCALE GENOMIC DNA]</scope>
    <source>
        <strain evidence="12 13">UMB0402</strain>
    </source>
</reference>
<dbReference type="PANTHER" id="PTHR43099">
    <property type="entry name" value="UPF0053 PROTEIN YRKA"/>
    <property type="match status" value="1"/>
</dbReference>
<evidence type="ECO:0000256" key="5">
    <source>
        <dbReference type="ARBA" id="ARBA00022989"/>
    </source>
</evidence>
<dbReference type="Gene3D" id="3.10.580.10">
    <property type="entry name" value="CBS-domain"/>
    <property type="match status" value="1"/>
</dbReference>
<keyword evidence="7" id="KW-0129">CBS domain</keyword>
<dbReference type="InterPro" id="IPR051676">
    <property type="entry name" value="UPF0053_domain"/>
</dbReference>
<protein>
    <submittedName>
        <fullName evidence="12">HlyC/CorC family transporter</fullName>
    </submittedName>
</protein>
<evidence type="ECO:0000313" key="13">
    <source>
        <dbReference type="Proteomes" id="UP000235122"/>
    </source>
</evidence>
<evidence type="ECO:0000313" key="12">
    <source>
        <dbReference type="EMBL" id="PKY72856.1"/>
    </source>
</evidence>
<dbReference type="RefSeq" id="WP_024330922.1">
    <property type="nucleotide sequence ID" value="NZ_JASOXK010000002.1"/>
</dbReference>
<dbReference type="Proteomes" id="UP000235122">
    <property type="component" value="Unassembled WGS sequence"/>
</dbReference>
<feature type="domain" description="CBS" evidence="10">
    <location>
        <begin position="285"/>
        <end position="341"/>
    </location>
</feature>
<keyword evidence="6 8" id="KW-0472">Membrane</keyword>
<organism evidence="12 13">
    <name type="scientific">Winkia neuii</name>
    <dbReference type="NCBI Taxonomy" id="33007"/>
    <lineage>
        <taxon>Bacteria</taxon>
        <taxon>Bacillati</taxon>
        <taxon>Actinomycetota</taxon>
        <taxon>Actinomycetes</taxon>
        <taxon>Actinomycetales</taxon>
        <taxon>Actinomycetaceae</taxon>
        <taxon>Winkia</taxon>
    </lineage>
</organism>
<dbReference type="SUPFAM" id="SSF54631">
    <property type="entry name" value="CBS-domain pair"/>
    <property type="match status" value="1"/>
</dbReference>
<dbReference type="GO" id="GO:0005886">
    <property type="term" value="C:plasma membrane"/>
    <property type="evidence" value="ECO:0007669"/>
    <property type="project" value="UniProtKB-SubCell"/>
</dbReference>
<keyword evidence="4" id="KW-0677">Repeat</keyword>
<dbReference type="CDD" id="cd04590">
    <property type="entry name" value="CBS_pair_CorC_HlyC_assoc"/>
    <property type="match status" value="1"/>
</dbReference>
<dbReference type="PROSITE" id="PS51846">
    <property type="entry name" value="CNNM"/>
    <property type="match status" value="1"/>
</dbReference>
<name>A0A2I1IP09_9ACTO</name>
<keyword evidence="5 8" id="KW-1133">Transmembrane helix</keyword>
<comment type="caution">
    <text evidence="12">The sequence shown here is derived from an EMBL/GenBank/DDBJ whole genome shotgun (WGS) entry which is preliminary data.</text>
</comment>
<evidence type="ECO:0000256" key="2">
    <source>
        <dbReference type="ARBA" id="ARBA00022475"/>
    </source>
</evidence>
<proteinExistence type="predicted"/>
<dbReference type="InterPro" id="IPR046342">
    <property type="entry name" value="CBS_dom_sf"/>
</dbReference>
<evidence type="ECO:0000256" key="3">
    <source>
        <dbReference type="ARBA" id="ARBA00022692"/>
    </source>
</evidence>